<keyword evidence="1" id="KW-0863">Zinc-finger</keyword>
<sequence length="624" mass="69672">MNGGFVDYVLRMKGAFVDYVLEHLPQACDRDINHVVGEFADEDGDLATGFILADPVPPGYGPPRRAHLQTDLSKRDCPSPREQDACFICTICSQCLPLEELGPDLNCSCLCCVQCLKQEIESALSQQDSDFQYVMRSMNCPSCSCEASISPSCIQLLAPDTCKDLEAQANNRFFEAANYMHCPNCDMLIEKIAGDIPPGVAPSGVPEFDRTAPFTEFDDEGRPLSRTALFDKYRNYYRCSLCKQGFCGLCMHSPYHLGYTCEGFEKFKNAKRCVYCDTPILAKITSQIGPQTITIKELQRCLDEEGIDASWCVEKSELLGVWEMTLNVCDTRSCREKLHYACTRKLACGHQCKGVKGEKVCLPCLEDECRESASALSRLVLPRADDWCMICMVEPLCACPSIQLKCGHIFHFDCAKKKVKEGFPGPEITFGFLKCPQCSKLMEHESLIPVLRKPLELLSLVKEKAVERAREEKSHHPMNSDDLEAYSLSTYNYYLCSRCQLPYYGGNRDCQARLGAVEAGIQHNPLELVCGGCSAAADPNMICSKGHGTKYIEFKCKFCCSLATYFCFGRTHFCSNCHVTRPDGDPSFRPEPCRGPQFCPLKVVHAPNGEEYCLGCSMCRILSQ</sequence>
<reference evidence="3" key="1">
    <citation type="submission" date="2021-08" db="EMBL/GenBank/DDBJ databases">
        <title>WGS assembly of Ceratopteris richardii.</title>
        <authorList>
            <person name="Marchant D.B."/>
            <person name="Chen G."/>
            <person name="Jenkins J."/>
            <person name="Shu S."/>
            <person name="Leebens-Mack J."/>
            <person name="Grimwood J."/>
            <person name="Schmutz J."/>
            <person name="Soltis P."/>
            <person name="Soltis D."/>
            <person name="Chen Z.-H."/>
        </authorList>
    </citation>
    <scope>NUCLEOTIDE SEQUENCE</scope>
    <source>
        <strain evidence="3">Whitten #5841</strain>
        <tissue evidence="3">Leaf</tissue>
    </source>
</reference>
<dbReference type="Proteomes" id="UP000825935">
    <property type="component" value="Chromosome 12"/>
</dbReference>
<evidence type="ECO:0000256" key="1">
    <source>
        <dbReference type="PROSITE-ProRule" id="PRU00175"/>
    </source>
</evidence>
<dbReference type="GO" id="GO:0005886">
    <property type="term" value="C:plasma membrane"/>
    <property type="evidence" value="ECO:0007669"/>
    <property type="project" value="TreeGrafter"/>
</dbReference>
<dbReference type="AlphaFoldDB" id="A0A8T2TN11"/>
<dbReference type="OrthoDB" id="6050183at2759"/>
<dbReference type="PANTHER" id="PTHR45943:SF2">
    <property type="entry name" value="RING-TYPE DOMAIN-CONTAINING PROTEIN"/>
    <property type="match status" value="1"/>
</dbReference>
<organism evidence="3 4">
    <name type="scientific">Ceratopteris richardii</name>
    <name type="common">Triangle waterfern</name>
    <dbReference type="NCBI Taxonomy" id="49495"/>
    <lineage>
        <taxon>Eukaryota</taxon>
        <taxon>Viridiplantae</taxon>
        <taxon>Streptophyta</taxon>
        <taxon>Embryophyta</taxon>
        <taxon>Tracheophyta</taxon>
        <taxon>Polypodiopsida</taxon>
        <taxon>Polypodiidae</taxon>
        <taxon>Polypodiales</taxon>
        <taxon>Pteridineae</taxon>
        <taxon>Pteridaceae</taxon>
        <taxon>Parkerioideae</taxon>
        <taxon>Ceratopteris</taxon>
    </lineage>
</organism>
<dbReference type="InterPro" id="IPR001841">
    <property type="entry name" value="Znf_RING"/>
</dbReference>
<dbReference type="PROSITE" id="PS50089">
    <property type="entry name" value="ZF_RING_2"/>
    <property type="match status" value="1"/>
</dbReference>
<comment type="caution">
    <text evidence="3">The sequence shown here is derived from an EMBL/GenBank/DDBJ whole genome shotgun (WGS) entry which is preliminary data.</text>
</comment>
<dbReference type="EMBL" id="CM035417">
    <property type="protein sequence ID" value="KAH7424102.1"/>
    <property type="molecule type" value="Genomic_DNA"/>
</dbReference>
<proteinExistence type="predicted"/>
<dbReference type="SMART" id="SM00184">
    <property type="entry name" value="RING"/>
    <property type="match status" value="2"/>
</dbReference>
<keyword evidence="4" id="KW-1185">Reference proteome</keyword>
<dbReference type="Gene3D" id="3.30.40.10">
    <property type="entry name" value="Zinc/RING finger domain, C3HC4 (zinc finger)"/>
    <property type="match status" value="1"/>
</dbReference>
<protein>
    <recommendedName>
        <fullName evidence="2">RING-type domain-containing protein</fullName>
    </recommendedName>
</protein>
<gene>
    <name evidence="3" type="ORF">KP509_12G090100</name>
</gene>
<dbReference type="GO" id="GO:0008270">
    <property type="term" value="F:zinc ion binding"/>
    <property type="evidence" value="ECO:0007669"/>
    <property type="project" value="UniProtKB-KW"/>
</dbReference>
<keyword evidence="1" id="KW-0862">Zinc</keyword>
<evidence type="ECO:0000313" key="4">
    <source>
        <dbReference type="Proteomes" id="UP000825935"/>
    </source>
</evidence>
<name>A0A8T2TN11_CERRI</name>
<accession>A0A8T2TN11</accession>
<dbReference type="GO" id="GO:0005634">
    <property type="term" value="C:nucleus"/>
    <property type="evidence" value="ECO:0007669"/>
    <property type="project" value="TreeGrafter"/>
</dbReference>
<keyword evidence="1" id="KW-0479">Metal-binding</keyword>
<dbReference type="GO" id="GO:0061630">
    <property type="term" value="F:ubiquitin protein ligase activity"/>
    <property type="evidence" value="ECO:0007669"/>
    <property type="project" value="TreeGrafter"/>
</dbReference>
<evidence type="ECO:0000259" key="2">
    <source>
        <dbReference type="PROSITE" id="PS50089"/>
    </source>
</evidence>
<dbReference type="PANTHER" id="PTHR45943">
    <property type="entry name" value="E3 UBIQUITIN-PROTEIN LIGASE MYCBP2"/>
    <property type="match status" value="1"/>
</dbReference>
<dbReference type="OMA" id="TWLEFQP"/>
<dbReference type="SUPFAM" id="SSF57850">
    <property type="entry name" value="RING/U-box"/>
    <property type="match status" value="1"/>
</dbReference>
<feature type="domain" description="RING-type" evidence="2">
    <location>
        <begin position="388"/>
        <end position="439"/>
    </location>
</feature>
<dbReference type="InterPro" id="IPR013083">
    <property type="entry name" value="Znf_RING/FYVE/PHD"/>
</dbReference>
<evidence type="ECO:0000313" key="3">
    <source>
        <dbReference type="EMBL" id="KAH7424102.1"/>
    </source>
</evidence>